<dbReference type="InterPro" id="IPR011659">
    <property type="entry name" value="WD40"/>
</dbReference>
<reference evidence="4 5" key="1">
    <citation type="journal article" date="2015" name="Int. J. Syst. Evol. Microbiol.">
        <title>Micromonospora costi sp. nov., isolated from a leaf of Costus speciosus.</title>
        <authorList>
            <person name="Thawai C."/>
        </authorList>
    </citation>
    <scope>NUCLEOTIDE SEQUENCE [LARGE SCALE GENOMIC DNA]</scope>
    <source>
        <strain evidence="4 5">CS1-12</strain>
    </source>
</reference>
<gene>
    <name evidence="4" type="ORF">D7193_30495</name>
</gene>
<sequence>MTGVRRRDLLAGAAGAAALAGSGIATGEPALATEGHGSGDRSRRVSLRQGTDVAAQLSPDGRLIAMDLVSVLWVLPSSGGPARRLTSDLYDIAQPEWAPDSSTIVFQSYRDGVFNLWLIRPDGSGLRQLTHGPYDHREPRFSPDGRRIAYSSDRTGSYAIHVLDVATGESTVVADTAAEEYEPAWSPDGTRIAFVVANTRIDVVDLAGGARTTAVTAPAGAVLHSPAWTPDGRDLVYHRLLDGRSELWRADSPLVTGEDAYPFRVSWRSDREFVYTADGRIRRRRLDGDRHQDIGFVAAVTVATPRYRKRRRDFDSTIRRPVVGIGSPTLSPDGRQVAFRALNDIYLMTIGQPPRPLTRDQWWKCDPAWSPDGRYLSYSTDRAGTLDIWLRDLRTGAERQLTDLPDRAAVSGTWSPDGERLAFLDQNGALYTVEVDSGDVQPVFGATFEPGRPTWSPDGRTIALAAVVPYSARYREGLSKILLVDRTTGAARYVDPMPHRSIQTRGDDGPVWSPDGRRMAFVVASVLWVVDVHPDGTFDGTPRQVTQEVTDAPSWSGDSRHLLYLNNGRLRTVSADGGSPRTVPVGLSWTNSRPRARTVIRAGRLWDGTAPKLRHDVDVVVEGHRVVAVEPSRPGRDGRIVDARDGVVIPGLIDMHHHREMQGYGYGARQNALWLSLGVTTTRSPGSPAYHMVEERESIQSGARIGPRYFGTGEAIDGPRIYYNFMRPTFDERQLELELERAGALDYDLMKAYVRLPVVWQRAVVDWSHRHGVHATSHYHYPAFAFGSDGMEHTGATNRFGYSRTVTAIGAGYQDVIDIFNTSRAARTPTLFGANTLLREDTSLVTDRRVRTLYPPWQYAALQAAVTSAQTTDQTANRENLARQVAQAAAMIRGGGRVISGTDSPIAFNAVSLHLNLRAMVAYGLTPYEALTTATRVPGEFLEEPVGRIARGTYADLVVLGGDPLRDIDEAADVRQTMVNGVLHGVDELLAPFATGAAARATATGAGTPTTATGVAEQTTPAPRNRVLPALPEHPDNARYWWHDPDYVEAGRHSCCAEG</sequence>
<keyword evidence="4" id="KW-0378">Hydrolase</keyword>
<dbReference type="SUPFAM" id="SSF51556">
    <property type="entry name" value="Metallo-dependent hydrolases"/>
    <property type="match status" value="1"/>
</dbReference>
<dbReference type="OrthoDB" id="9808778at2"/>
<name>A0A3A9ZPP1_9ACTN</name>
<dbReference type="SUPFAM" id="SSF82171">
    <property type="entry name" value="DPP6 N-terminal domain-like"/>
    <property type="match status" value="3"/>
</dbReference>
<dbReference type="InterPro" id="IPR032466">
    <property type="entry name" value="Metal_Hydrolase"/>
</dbReference>
<dbReference type="Gene3D" id="2.120.10.30">
    <property type="entry name" value="TolB, C-terminal domain"/>
    <property type="match status" value="3"/>
</dbReference>
<proteinExistence type="inferred from homology"/>
<dbReference type="Gene3D" id="2.30.40.10">
    <property type="entry name" value="Urease, subunit C, domain 1"/>
    <property type="match status" value="2"/>
</dbReference>
<evidence type="ECO:0000256" key="1">
    <source>
        <dbReference type="ARBA" id="ARBA00009820"/>
    </source>
</evidence>
<dbReference type="InterPro" id="IPR006680">
    <property type="entry name" value="Amidohydro-rel"/>
</dbReference>
<dbReference type="Gene3D" id="3.30.110.90">
    <property type="entry name" value="Amidohydrolase"/>
    <property type="match status" value="1"/>
</dbReference>
<dbReference type="EMBL" id="RBAN01000008">
    <property type="protein sequence ID" value="RKN50182.1"/>
    <property type="molecule type" value="Genomic_DNA"/>
</dbReference>
<dbReference type="Pfam" id="PF07676">
    <property type="entry name" value="PD40"/>
    <property type="match status" value="7"/>
</dbReference>
<dbReference type="AlphaFoldDB" id="A0A3A9ZPP1"/>
<dbReference type="PANTHER" id="PTHR36842:SF1">
    <property type="entry name" value="PROTEIN TOLB"/>
    <property type="match status" value="1"/>
</dbReference>
<dbReference type="InterPro" id="IPR011042">
    <property type="entry name" value="6-blade_b-propeller_TolB-like"/>
</dbReference>
<dbReference type="InterPro" id="IPR006311">
    <property type="entry name" value="TAT_signal"/>
</dbReference>
<feature type="region of interest" description="Disordered" evidence="2">
    <location>
        <begin position="1002"/>
        <end position="1025"/>
    </location>
</feature>
<dbReference type="Proteomes" id="UP000279968">
    <property type="component" value="Unassembled WGS sequence"/>
</dbReference>
<protein>
    <submittedName>
        <fullName evidence="4">Amidohydrolase</fullName>
    </submittedName>
</protein>
<comment type="similarity">
    <text evidence="1">Belongs to the TolB family.</text>
</comment>
<dbReference type="Gene3D" id="3.20.20.140">
    <property type="entry name" value="Metal-dependent hydrolases"/>
    <property type="match status" value="1"/>
</dbReference>
<dbReference type="InterPro" id="IPR011059">
    <property type="entry name" value="Metal-dep_hydrolase_composite"/>
</dbReference>
<accession>A0A3A9ZPP1</accession>
<evidence type="ECO:0000256" key="2">
    <source>
        <dbReference type="SAM" id="MobiDB-lite"/>
    </source>
</evidence>
<comment type="caution">
    <text evidence="4">The sequence shown here is derived from an EMBL/GenBank/DDBJ whole genome shotgun (WGS) entry which is preliminary data.</text>
</comment>
<evidence type="ECO:0000313" key="5">
    <source>
        <dbReference type="Proteomes" id="UP000279968"/>
    </source>
</evidence>
<dbReference type="PANTHER" id="PTHR36842">
    <property type="entry name" value="PROTEIN TOLB HOMOLOG"/>
    <property type="match status" value="1"/>
</dbReference>
<evidence type="ECO:0000259" key="3">
    <source>
        <dbReference type="Pfam" id="PF01979"/>
    </source>
</evidence>
<evidence type="ECO:0000313" key="4">
    <source>
        <dbReference type="EMBL" id="RKN50182.1"/>
    </source>
</evidence>
<dbReference type="PROSITE" id="PS51318">
    <property type="entry name" value="TAT"/>
    <property type="match status" value="1"/>
</dbReference>
<dbReference type="Pfam" id="PF01979">
    <property type="entry name" value="Amidohydro_1"/>
    <property type="match status" value="1"/>
</dbReference>
<feature type="compositionally biased region" description="Low complexity" evidence="2">
    <location>
        <begin position="1002"/>
        <end position="1016"/>
    </location>
</feature>
<feature type="region of interest" description="Disordered" evidence="2">
    <location>
        <begin position="28"/>
        <end position="51"/>
    </location>
</feature>
<organism evidence="4 5">
    <name type="scientific">Micromonospora costi</name>
    <dbReference type="NCBI Taxonomy" id="1530042"/>
    <lineage>
        <taxon>Bacteria</taxon>
        <taxon>Bacillati</taxon>
        <taxon>Actinomycetota</taxon>
        <taxon>Actinomycetes</taxon>
        <taxon>Micromonosporales</taxon>
        <taxon>Micromonosporaceae</taxon>
        <taxon>Micromonospora</taxon>
    </lineage>
</organism>
<dbReference type="GO" id="GO:0016810">
    <property type="term" value="F:hydrolase activity, acting on carbon-nitrogen (but not peptide) bonds"/>
    <property type="evidence" value="ECO:0007669"/>
    <property type="project" value="InterPro"/>
</dbReference>
<dbReference type="RefSeq" id="WP_120783119.1">
    <property type="nucleotide sequence ID" value="NZ_JBHLUP010000005.1"/>
</dbReference>
<keyword evidence="5" id="KW-1185">Reference proteome</keyword>
<feature type="domain" description="Amidohydrolase-related" evidence="3">
    <location>
        <begin position="647"/>
        <end position="982"/>
    </location>
</feature>
<dbReference type="SUPFAM" id="SSF51338">
    <property type="entry name" value="Composite domain of metallo-dependent hydrolases"/>
    <property type="match status" value="1"/>
</dbReference>